<dbReference type="Proteomes" id="UP000287853">
    <property type="component" value="Unassembled WGS sequence"/>
</dbReference>
<name>A0A444J5F3_9BACT</name>
<evidence type="ECO:0000313" key="1">
    <source>
        <dbReference type="EMBL" id="RWX48306.1"/>
    </source>
</evidence>
<dbReference type="AlphaFoldDB" id="A0A444J5F3"/>
<organism evidence="1 2">
    <name type="scientific">Candidatus Electrothrix aarhusensis</name>
    <dbReference type="NCBI Taxonomy" id="1859131"/>
    <lineage>
        <taxon>Bacteria</taxon>
        <taxon>Pseudomonadati</taxon>
        <taxon>Thermodesulfobacteriota</taxon>
        <taxon>Desulfobulbia</taxon>
        <taxon>Desulfobulbales</taxon>
        <taxon>Desulfobulbaceae</taxon>
        <taxon>Candidatus Electrothrix</taxon>
    </lineage>
</organism>
<evidence type="ECO:0000313" key="2">
    <source>
        <dbReference type="Proteomes" id="UP000287853"/>
    </source>
</evidence>
<protein>
    <submittedName>
        <fullName evidence="1">Uncharacterized protein</fullName>
    </submittedName>
</protein>
<reference evidence="1 2" key="1">
    <citation type="submission" date="2017-01" db="EMBL/GenBank/DDBJ databases">
        <title>The cable genome- insights into the physiology and evolution of filamentous bacteria capable of sulfide oxidation via long distance electron transfer.</title>
        <authorList>
            <person name="Schreiber L."/>
            <person name="Bjerg J.T."/>
            <person name="Boggild A."/>
            <person name="Van De Vossenberg J."/>
            <person name="Meysman F."/>
            <person name="Nielsen L.P."/>
            <person name="Schramm A."/>
            <person name="Kjeldsen K.U."/>
        </authorList>
    </citation>
    <scope>NUCLEOTIDE SEQUENCE [LARGE SCALE GENOMIC DNA]</scope>
    <source>
        <strain evidence="1">MCF</strain>
    </source>
</reference>
<gene>
    <name evidence="1" type="ORF">H206_05135</name>
</gene>
<keyword evidence="2" id="KW-1185">Reference proteome</keyword>
<accession>A0A444J5F3</accession>
<comment type="caution">
    <text evidence="1">The sequence shown here is derived from an EMBL/GenBank/DDBJ whole genome shotgun (WGS) entry which is preliminary data.</text>
</comment>
<dbReference type="EMBL" id="MTKO01000001">
    <property type="protein sequence ID" value="RWX48306.1"/>
    <property type="molecule type" value="Genomic_DNA"/>
</dbReference>
<sequence length="75" mass="8638">MDLQPHHLSGGGPSAQHLVGRSVRLYFYRRGRGGVVYRIREIRGYRGRFVSARYHFFSHCSDSLYGAAHLYGFHP</sequence>
<proteinExistence type="predicted"/>